<dbReference type="InterPro" id="IPR051908">
    <property type="entry name" value="Ribosomal_N-acetyltransferase"/>
</dbReference>
<dbReference type="GO" id="GO:0005737">
    <property type="term" value="C:cytoplasm"/>
    <property type="evidence" value="ECO:0007669"/>
    <property type="project" value="TreeGrafter"/>
</dbReference>
<dbReference type="AlphaFoldDB" id="A0AAX0RQK9"/>
<accession>A0AAX0RQK9</accession>
<proteinExistence type="predicted"/>
<comment type="caution">
    <text evidence="2">The sequence shown here is derived from an EMBL/GenBank/DDBJ whole genome shotgun (WGS) entry which is preliminary data.</text>
</comment>
<dbReference type="Pfam" id="PF13302">
    <property type="entry name" value="Acetyltransf_3"/>
    <property type="match status" value="1"/>
</dbReference>
<name>A0AAX0RQK9_9BACI</name>
<dbReference type="SUPFAM" id="SSF55729">
    <property type="entry name" value="Acyl-CoA N-acyltransferases (Nat)"/>
    <property type="match status" value="1"/>
</dbReference>
<evidence type="ECO:0000313" key="3">
    <source>
        <dbReference type="Proteomes" id="UP000220106"/>
    </source>
</evidence>
<evidence type="ECO:0000259" key="1">
    <source>
        <dbReference type="Pfam" id="PF13302"/>
    </source>
</evidence>
<dbReference type="Proteomes" id="UP000220106">
    <property type="component" value="Unassembled WGS sequence"/>
</dbReference>
<dbReference type="EMBL" id="NUEQ01000103">
    <property type="protein sequence ID" value="PEJ27257.1"/>
    <property type="molecule type" value="Genomic_DNA"/>
</dbReference>
<dbReference type="Gene3D" id="3.40.630.30">
    <property type="match status" value="1"/>
</dbReference>
<dbReference type="GO" id="GO:1990189">
    <property type="term" value="F:protein N-terminal-serine acetyltransferase activity"/>
    <property type="evidence" value="ECO:0007669"/>
    <property type="project" value="TreeGrafter"/>
</dbReference>
<protein>
    <recommendedName>
        <fullName evidence="1">N-acetyltransferase domain-containing protein</fullName>
    </recommendedName>
</protein>
<dbReference type="InterPro" id="IPR016181">
    <property type="entry name" value="Acyl_CoA_acyltransferase"/>
</dbReference>
<organism evidence="2 3">
    <name type="scientific">Peribacillus butanolivorans</name>
    <dbReference type="NCBI Taxonomy" id="421767"/>
    <lineage>
        <taxon>Bacteria</taxon>
        <taxon>Bacillati</taxon>
        <taxon>Bacillota</taxon>
        <taxon>Bacilli</taxon>
        <taxon>Bacillales</taxon>
        <taxon>Bacillaceae</taxon>
        <taxon>Peribacillus</taxon>
    </lineage>
</organism>
<sequence length="63" mass="7429">MDYGFKELGLNRIEVSIAVENKGSQALAERQGFIEEGRLRQAEWLYDHYVDHIIYAKLAEEWE</sequence>
<dbReference type="InterPro" id="IPR000182">
    <property type="entry name" value="GNAT_dom"/>
</dbReference>
<feature type="domain" description="N-acetyltransferase" evidence="1">
    <location>
        <begin position="1"/>
        <end position="33"/>
    </location>
</feature>
<dbReference type="PANTHER" id="PTHR43441">
    <property type="entry name" value="RIBOSOMAL-PROTEIN-SERINE ACETYLTRANSFERASE"/>
    <property type="match status" value="1"/>
</dbReference>
<dbReference type="PANTHER" id="PTHR43441:SF11">
    <property type="entry name" value="RIBOSOMAL-PROTEIN-SERINE ACETYLTRANSFERASE"/>
    <property type="match status" value="1"/>
</dbReference>
<dbReference type="GO" id="GO:0008999">
    <property type="term" value="F:protein-N-terminal-alanine acetyltransferase activity"/>
    <property type="evidence" value="ECO:0007669"/>
    <property type="project" value="TreeGrafter"/>
</dbReference>
<evidence type="ECO:0000313" key="2">
    <source>
        <dbReference type="EMBL" id="PEJ27257.1"/>
    </source>
</evidence>
<reference evidence="2 3" key="1">
    <citation type="submission" date="2017-09" db="EMBL/GenBank/DDBJ databases">
        <title>Large-scale bioinformatics analysis of Bacillus genomes uncovers conserved roles of natural products in bacterial physiology.</title>
        <authorList>
            <consortium name="Agbiome Team Llc"/>
            <person name="Bleich R.M."/>
            <person name="Kirk G.J."/>
            <person name="Santa Maria K.C."/>
            <person name="Allen S.E."/>
            <person name="Farag S."/>
            <person name="Shank E.A."/>
            <person name="Bowers A."/>
        </authorList>
    </citation>
    <scope>NUCLEOTIDE SEQUENCE [LARGE SCALE GENOMIC DNA]</scope>
    <source>
        <strain evidence="2 3">AFS003229</strain>
    </source>
</reference>
<gene>
    <name evidence="2" type="ORF">CN689_24410</name>
</gene>